<feature type="transmembrane region" description="Helical" evidence="12">
    <location>
        <begin position="282"/>
        <end position="299"/>
    </location>
</feature>
<feature type="transmembrane region" description="Helical" evidence="12">
    <location>
        <begin position="123"/>
        <end position="146"/>
    </location>
</feature>
<dbReference type="NCBIfam" id="TIGR02138">
    <property type="entry name" value="phosphate_pstC"/>
    <property type="match status" value="1"/>
</dbReference>
<dbReference type="InterPro" id="IPR035906">
    <property type="entry name" value="MetI-like_sf"/>
</dbReference>
<feature type="region of interest" description="Disordered" evidence="11">
    <location>
        <begin position="337"/>
        <end position="357"/>
    </location>
</feature>
<feature type="transmembrane region" description="Helical" evidence="12">
    <location>
        <begin position="619"/>
        <end position="641"/>
    </location>
</feature>
<evidence type="ECO:0000256" key="3">
    <source>
        <dbReference type="ARBA" id="ARBA00016864"/>
    </source>
</evidence>
<keyword evidence="5" id="KW-0813">Transport</keyword>
<dbReference type="SUPFAM" id="SSF161098">
    <property type="entry name" value="MetI-like"/>
    <property type="match status" value="2"/>
</dbReference>
<dbReference type="GO" id="GO:0005315">
    <property type="term" value="F:phosphate transmembrane transporter activity"/>
    <property type="evidence" value="ECO:0007669"/>
    <property type="project" value="InterPro"/>
</dbReference>
<evidence type="ECO:0000256" key="2">
    <source>
        <dbReference type="ARBA" id="ARBA00007069"/>
    </source>
</evidence>
<proteinExistence type="inferred from homology"/>
<feature type="transmembrane region" description="Helical" evidence="12">
    <location>
        <begin position="471"/>
        <end position="491"/>
    </location>
</feature>
<evidence type="ECO:0000256" key="12">
    <source>
        <dbReference type="SAM" id="Phobius"/>
    </source>
</evidence>
<feature type="transmembrane region" description="Helical" evidence="12">
    <location>
        <begin position="211"/>
        <end position="232"/>
    </location>
</feature>
<dbReference type="Gene3D" id="1.10.3720.10">
    <property type="entry name" value="MetI-like"/>
    <property type="match status" value="2"/>
</dbReference>
<sequence>MTPPPPSAVRRFFLGWVLRGRLSSDRLVALICQGGAGGVLILAAALIAVLLHQGWPALGHLGLWNLLSSTNWDPERGSYGALLFVYGSCVTSAIALLVAVPLGVGTAVYLSELATPRRRRISAFFLELLAAIPSVVFGFWALEFLARRLLGPLYAWAGWKQASGEGLLAAGLVLSVMVLPYITALSYDACRSVPLALREGALALGATRWQMIRHVILPVARPGIVAAILLALGRAVGETMAVTMVIGNAQYFNFSLTATGDTIPSLIAKQLHETTPQEPRRAVLMALGLLLLLLAWLMNSAGRAVVRHQVTGQSARYAWWRFWKWRRSSSVSLSASSAPSFPTAEPPPDVGPQRLSGESITPATFRRAANRRGAARIDRIMSWLLALCQWLTILPLFLILGYITYQGAGEVSWAVFTHLPGDEPPGLAHALYGSAILVLLAAAVAVPWGVLVAIFLSEYPQHPLNGLVRRAAEWLTAVPSILIGVFGYVLLVSPPWSSRPWGYSAYAGAFALAVMMVPVVARAAEEALRAVPAGLREAAAALGATRAQTLRAVLLPAAWPAILTGILLAAGRILGETAPLILTARGSQFFPRSLADPTPSLPFYVYDFAQKPDEAWQRLAWAGAFILLVLVLCINVTSRWLSRSAHSAR</sequence>
<feature type="domain" description="ABC transmembrane type-1" evidence="13">
    <location>
        <begin position="85"/>
        <end position="302"/>
    </location>
</feature>
<dbReference type="InterPro" id="IPR011864">
    <property type="entry name" value="Phosphate_PstC"/>
</dbReference>
<evidence type="ECO:0000256" key="11">
    <source>
        <dbReference type="SAM" id="MobiDB-lite"/>
    </source>
</evidence>
<evidence type="ECO:0000256" key="1">
    <source>
        <dbReference type="ARBA" id="ARBA00004651"/>
    </source>
</evidence>
<feature type="transmembrane region" description="Helical" evidence="12">
    <location>
        <begin position="27"/>
        <end position="51"/>
    </location>
</feature>
<keyword evidence="7" id="KW-0592">Phosphate transport</keyword>
<evidence type="ECO:0000256" key="10">
    <source>
        <dbReference type="ARBA" id="ARBA00023136"/>
    </source>
</evidence>
<dbReference type="PANTHER" id="PTHR30425">
    <property type="entry name" value="PHOSPHATE TRANSPORT SYSTEM PERMEASE PROTEIN PST"/>
    <property type="match status" value="1"/>
</dbReference>
<feature type="transmembrane region" description="Helical" evidence="12">
    <location>
        <begin position="166"/>
        <end position="190"/>
    </location>
</feature>
<feature type="transmembrane region" description="Helical" evidence="12">
    <location>
        <begin position="430"/>
        <end position="459"/>
    </location>
</feature>
<dbReference type="GO" id="GO:0035435">
    <property type="term" value="P:phosphate ion transmembrane transport"/>
    <property type="evidence" value="ECO:0007669"/>
    <property type="project" value="InterPro"/>
</dbReference>
<dbReference type="RefSeq" id="WP_194539582.1">
    <property type="nucleotide sequence ID" value="NZ_JACEFB010000018.1"/>
</dbReference>
<keyword evidence="10 12" id="KW-0472">Membrane</keyword>
<comment type="subcellular location">
    <subcellularLocation>
        <location evidence="1">Cell membrane</location>
        <topology evidence="1">Multi-pass membrane protein</topology>
    </subcellularLocation>
</comment>
<evidence type="ECO:0000256" key="6">
    <source>
        <dbReference type="ARBA" id="ARBA00022475"/>
    </source>
</evidence>
<gene>
    <name evidence="14" type="primary">pstC</name>
    <name evidence="14" type="ORF">H0921_16275</name>
</gene>
<comment type="similarity">
    <text evidence="2">Belongs to the binding-protein-dependent transport system permease family. CysTW subfamily.</text>
</comment>
<dbReference type="InterPro" id="IPR000515">
    <property type="entry name" value="MetI-like"/>
</dbReference>
<comment type="caution">
    <text evidence="14">The sequence shown here is derived from an EMBL/GenBank/DDBJ whole genome shotgun (WGS) entry which is preliminary data.</text>
</comment>
<feature type="transmembrane region" description="Helical" evidence="12">
    <location>
        <begin position="503"/>
        <end position="521"/>
    </location>
</feature>
<evidence type="ECO:0000256" key="7">
    <source>
        <dbReference type="ARBA" id="ARBA00022592"/>
    </source>
</evidence>
<evidence type="ECO:0000259" key="13">
    <source>
        <dbReference type="PROSITE" id="PS50928"/>
    </source>
</evidence>
<dbReference type="GO" id="GO:0005886">
    <property type="term" value="C:plasma membrane"/>
    <property type="evidence" value="ECO:0007669"/>
    <property type="project" value="UniProtKB-SubCell"/>
</dbReference>
<dbReference type="CDD" id="cd06261">
    <property type="entry name" value="TM_PBP2"/>
    <property type="match status" value="2"/>
</dbReference>
<feature type="transmembrane region" description="Helical" evidence="12">
    <location>
        <begin position="552"/>
        <end position="574"/>
    </location>
</feature>
<keyword evidence="8 12" id="KW-0812">Transmembrane</keyword>
<keyword evidence="9 12" id="KW-1133">Transmembrane helix</keyword>
<accession>A0A7V8VGV7</accession>
<evidence type="ECO:0000313" key="14">
    <source>
        <dbReference type="EMBL" id="MBA2227716.1"/>
    </source>
</evidence>
<dbReference type="Pfam" id="PF00528">
    <property type="entry name" value="BPD_transp_1"/>
    <property type="match status" value="2"/>
</dbReference>
<dbReference type="PROSITE" id="PS50928">
    <property type="entry name" value="ABC_TM1"/>
    <property type="match status" value="2"/>
</dbReference>
<dbReference type="InterPro" id="IPR005672">
    <property type="entry name" value="Phosphate_PstA"/>
</dbReference>
<keyword evidence="15" id="KW-1185">Reference proteome</keyword>
<evidence type="ECO:0000256" key="8">
    <source>
        <dbReference type="ARBA" id="ARBA00022692"/>
    </source>
</evidence>
<feature type="transmembrane region" description="Helical" evidence="12">
    <location>
        <begin position="83"/>
        <end position="111"/>
    </location>
</feature>
<dbReference type="EMBL" id="JACEFB010000018">
    <property type="protein sequence ID" value="MBA2227716.1"/>
    <property type="molecule type" value="Genomic_DNA"/>
</dbReference>
<name>A0A7V8VGV7_9BACT</name>
<evidence type="ECO:0000313" key="15">
    <source>
        <dbReference type="Proteomes" id="UP000542342"/>
    </source>
</evidence>
<feature type="domain" description="ABC transmembrane type-1" evidence="13">
    <location>
        <begin position="431"/>
        <end position="638"/>
    </location>
</feature>
<feature type="transmembrane region" description="Helical" evidence="12">
    <location>
        <begin position="380"/>
        <end position="403"/>
    </location>
</feature>
<organism evidence="14 15">
    <name type="scientific">Thermogemmata fonticola</name>
    <dbReference type="NCBI Taxonomy" id="2755323"/>
    <lineage>
        <taxon>Bacteria</taxon>
        <taxon>Pseudomonadati</taxon>
        <taxon>Planctomycetota</taxon>
        <taxon>Planctomycetia</taxon>
        <taxon>Gemmatales</taxon>
        <taxon>Gemmataceae</taxon>
        <taxon>Thermogemmata</taxon>
    </lineage>
</organism>
<evidence type="ECO:0000256" key="4">
    <source>
        <dbReference type="ARBA" id="ARBA00016867"/>
    </source>
</evidence>
<dbReference type="InterPro" id="IPR051124">
    <property type="entry name" value="Phosphate_Transport_Permease"/>
</dbReference>
<dbReference type="NCBIfam" id="TIGR00974">
    <property type="entry name" value="3a0107s02c"/>
    <property type="match status" value="1"/>
</dbReference>
<protein>
    <recommendedName>
        <fullName evidence="3">Phosphate transport system permease protein PstA</fullName>
    </recommendedName>
    <alternativeName>
        <fullName evidence="4">Phosphate transport system permease protein PstC</fullName>
    </alternativeName>
</protein>
<dbReference type="AlphaFoldDB" id="A0A7V8VGV7"/>
<evidence type="ECO:0000256" key="9">
    <source>
        <dbReference type="ARBA" id="ARBA00022989"/>
    </source>
</evidence>
<evidence type="ECO:0000256" key="5">
    <source>
        <dbReference type="ARBA" id="ARBA00022448"/>
    </source>
</evidence>
<keyword evidence="6" id="KW-1003">Cell membrane</keyword>
<dbReference type="Proteomes" id="UP000542342">
    <property type="component" value="Unassembled WGS sequence"/>
</dbReference>
<reference evidence="14 15" key="1">
    <citation type="submission" date="2020-07" db="EMBL/GenBank/DDBJ databases">
        <title>Thermogemmata thermophila gen. nov., sp. nov., a novel moderate thermophilic planctomycete from a Kamchatka hot spring.</title>
        <authorList>
            <person name="Elcheninov A.G."/>
            <person name="Podosokorskaya O.A."/>
            <person name="Kovaleva O.L."/>
            <person name="Novikov A."/>
            <person name="Bonch-Osmolovskaya E.A."/>
            <person name="Toshchakov S.V."/>
            <person name="Kublanov I.V."/>
        </authorList>
    </citation>
    <scope>NUCLEOTIDE SEQUENCE [LARGE SCALE GENOMIC DNA]</scope>
    <source>
        <strain evidence="14 15">2918</strain>
    </source>
</reference>
<dbReference type="PANTHER" id="PTHR30425:SF1">
    <property type="entry name" value="PHOSPHATE TRANSPORT SYSTEM PERMEASE PROTEIN PSTC"/>
    <property type="match status" value="1"/>
</dbReference>